<dbReference type="PANTHER" id="PTHR43266">
    <property type="entry name" value="MACROLIDE-EFFLUX PROTEIN"/>
    <property type="match status" value="1"/>
</dbReference>
<dbReference type="InterPro" id="IPR036259">
    <property type="entry name" value="MFS_trans_sf"/>
</dbReference>
<dbReference type="Proteomes" id="UP000005632">
    <property type="component" value="Chromosome"/>
</dbReference>
<evidence type="ECO:0000256" key="1">
    <source>
        <dbReference type="ARBA" id="ARBA00004651"/>
    </source>
</evidence>
<evidence type="ECO:0000256" key="6">
    <source>
        <dbReference type="ARBA" id="ARBA00023136"/>
    </source>
</evidence>
<feature type="transmembrane region" description="Helical" evidence="7">
    <location>
        <begin position="12"/>
        <end position="32"/>
    </location>
</feature>
<dbReference type="PROSITE" id="PS50850">
    <property type="entry name" value="MFS"/>
    <property type="match status" value="1"/>
</dbReference>
<evidence type="ECO:0000256" key="7">
    <source>
        <dbReference type="SAM" id="Phobius"/>
    </source>
</evidence>
<dbReference type="Pfam" id="PF07690">
    <property type="entry name" value="MFS_1"/>
    <property type="match status" value="1"/>
</dbReference>
<protein>
    <submittedName>
        <fullName evidence="9">Arabinose efflux permease family protein</fullName>
    </submittedName>
</protein>
<evidence type="ECO:0000256" key="5">
    <source>
        <dbReference type="ARBA" id="ARBA00022989"/>
    </source>
</evidence>
<dbReference type="HOGENOM" id="CLU_034180_16_0_12"/>
<evidence type="ECO:0000256" key="3">
    <source>
        <dbReference type="ARBA" id="ARBA00022475"/>
    </source>
</evidence>
<dbReference type="SUPFAM" id="SSF103473">
    <property type="entry name" value="MFS general substrate transporter"/>
    <property type="match status" value="1"/>
</dbReference>
<sequence>MQSEKHIAKAGILFLMSQALSRFGSMIVSYSISWYLTMETQSGSVMAIATLCICLPLVFVSPLGGVLADRYNRKILIIASDLFIALATIVLAVYMILGKTESLLLIYLVLGVRSAAEGIQDPSILAVIPQIVSEEKLTRFNSLQATTTSIIMLGSPALGAFLLTSWSLGNILLIDVTTAILASVVLLFVAVKPFVRTTEKQHFLTELKLGVLYTNNHDILKIVIFFSGIFFFLISPAAFLTPLMVSRTFGNLVWNLTANEMAWSIGFMVGGIAMSMWGGFKNLLTSYWVGFLAIGITFILMAIMPTFPLYLLCLFISGLFVPMTNISSTVIIQKNTETAMLGRVFSLQTILSGLAMPLGMLLFGPLGDAIRIEWILGTCGVALALLALSLFHRTKKGIEGITDQ</sequence>
<dbReference type="GO" id="GO:0005886">
    <property type="term" value="C:plasma membrane"/>
    <property type="evidence" value="ECO:0007669"/>
    <property type="project" value="UniProtKB-SubCell"/>
</dbReference>
<dbReference type="InterPro" id="IPR011701">
    <property type="entry name" value="MFS"/>
</dbReference>
<dbReference type="Gene3D" id="1.20.1250.20">
    <property type="entry name" value="MFS general substrate transporter like domains"/>
    <property type="match status" value="1"/>
</dbReference>
<name>G8QQM7_SPHPG</name>
<keyword evidence="4 7" id="KW-0812">Transmembrane</keyword>
<feature type="transmembrane region" description="Helical" evidence="7">
    <location>
        <begin position="309"/>
        <end position="332"/>
    </location>
</feature>
<feature type="transmembrane region" description="Helical" evidence="7">
    <location>
        <begin position="222"/>
        <end position="241"/>
    </location>
</feature>
<feature type="transmembrane region" description="Helical" evidence="7">
    <location>
        <begin position="168"/>
        <end position="191"/>
    </location>
</feature>
<dbReference type="PANTHER" id="PTHR43266:SF10">
    <property type="entry name" value="BACILYSIN EXPORTER BACE-RELATED"/>
    <property type="match status" value="1"/>
</dbReference>
<feature type="transmembrane region" description="Helical" evidence="7">
    <location>
        <begin position="261"/>
        <end position="280"/>
    </location>
</feature>
<dbReference type="KEGG" id="sgp:SpiGrapes_3212"/>
<comment type="subcellular location">
    <subcellularLocation>
        <location evidence="1">Cell membrane</location>
        <topology evidence="1">Multi-pass membrane protein</topology>
    </subcellularLocation>
</comment>
<feature type="domain" description="Major facilitator superfamily (MFS) profile" evidence="8">
    <location>
        <begin position="10"/>
        <end position="395"/>
    </location>
</feature>
<dbReference type="STRING" id="158190.SpiGrapes_3212"/>
<proteinExistence type="predicted"/>
<dbReference type="eggNOG" id="COG2814">
    <property type="taxonomic scope" value="Bacteria"/>
</dbReference>
<dbReference type="InterPro" id="IPR020846">
    <property type="entry name" value="MFS_dom"/>
</dbReference>
<evidence type="ECO:0000313" key="10">
    <source>
        <dbReference type="Proteomes" id="UP000005632"/>
    </source>
</evidence>
<accession>G8QQM7</accession>
<dbReference type="AlphaFoldDB" id="G8QQM7"/>
<organism evidence="9 10">
    <name type="scientific">Sphaerochaeta pleomorpha (strain ATCC BAA-1885 / DSM 22778 / Grapes)</name>
    <dbReference type="NCBI Taxonomy" id="158190"/>
    <lineage>
        <taxon>Bacteria</taxon>
        <taxon>Pseudomonadati</taxon>
        <taxon>Spirochaetota</taxon>
        <taxon>Spirochaetia</taxon>
        <taxon>Spirochaetales</taxon>
        <taxon>Sphaerochaetaceae</taxon>
        <taxon>Sphaerochaeta</taxon>
    </lineage>
</organism>
<feature type="transmembrane region" description="Helical" evidence="7">
    <location>
        <begin position="44"/>
        <end position="68"/>
    </location>
</feature>
<feature type="transmembrane region" description="Helical" evidence="7">
    <location>
        <begin position="372"/>
        <end position="391"/>
    </location>
</feature>
<dbReference type="EMBL" id="CP003155">
    <property type="protein sequence ID" value="AEV30957.1"/>
    <property type="molecule type" value="Genomic_DNA"/>
</dbReference>
<feature type="transmembrane region" description="Helical" evidence="7">
    <location>
        <begin position="287"/>
        <end position="303"/>
    </location>
</feature>
<dbReference type="RefSeq" id="WP_014271796.1">
    <property type="nucleotide sequence ID" value="NC_016633.1"/>
</dbReference>
<evidence type="ECO:0000256" key="2">
    <source>
        <dbReference type="ARBA" id="ARBA00022448"/>
    </source>
</evidence>
<dbReference type="GO" id="GO:0022857">
    <property type="term" value="F:transmembrane transporter activity"/>
    <property type="evidence" value="ECO:0007669"/>
    <property type="project" value="InterPro"/>
</dbReference>
<feature type="transmembrane region" description="Helical" evidence="7">
    <location>
        <begin position="75"/>
        <end position="97"/>
    </location>
</feature>
<reference evidence="9 10" key="1">
    <citation type="submission" date="2011-11" db="EMBL/GenBank/DDBJ databases">
        <title>Complete sequence of Spirochaeta sp. grapes.</title>
        <authorList>
            <consortium name="US DOE Joint Genome Institute"/>
            <person name="Lucas S."/>
            <person name="Han J."/>
            <person name="Lapidus A."/>
            <person name="Cheng J.-F."/>
            <person name="Goodwin L."/>
            <person name="Pitluck S."/>
            <person name="Peters L."/>
            <person name="Ovchinnikova G."/>
            <person name="Munk A.C."/>
            <person name="Detter J.C."/>
            <person name="Han C."/>
            <person name="Tapia R."/>
            <person name="Land M."/>
            <person name="Hauser L."/>
            <person name="Kyrpides N."/>
            <person name="Ivanova N."/>
            <person name="Pagani I."/>
            <person name="Ritalahtilisa K."/>
            <person name="Loeffler F."/>
            <person name="Woyke T."/>
        </authorList>
    </citation>
    <scope>NUCLEOTIDE SEQUENCE [LARGE SCALE GENOMIC DNA]</scope>
    <source>
        <strain evidence="10">ATCC BAA-1885 / DSM 22778 / Grapes</strain>
    </source>
</reference>
<evidence type="ECO:0000313" key="9">
    <source>
        <dbReference type="EMBL" id="AEV30957.1"/>
    </source>
</evidence>
<evidence type="ECO:0000256" key="4">
    <source>
        <dbReference type="ARBA" id="ARBA00022692"/>
    </source>
</evidence>
<keyword evidence="5 7" id="KW-1133">Transmembrane helix</keyword>
<keyword evidence="2" id="KW-0813">Transport</keyword>
<keyword evidence="3" id="KW-1003">Cell membrane</keyword>
<evidence type="ECO:0000259" key="8">
    <source>
        <dbReference type="PROSITE" id="PS50850"/>
    </source>
</evidence>
<keyword evidence="10" id="KW-1185">Reference proteome</keyword>
<keyword evidence="6 7" id="KW-0472">Membrane</keyword>
<feature type="transmembrane region" description="Helical" evidence="7">
    <location>
        <begin position="344"/>
        <end position="366"/>
    </location>
</feature>
<dbReference type="CDD" id="cd06173">
    <property type="entry name" value="MFS_MefA_like"/>
    <property type="match status" value="1"/>
</dbReference>
<dbReference type="OrthoDB" id="9775268at2"/>
<gene>
    <name evidence="9" type="ordered locus">SpiGrapes_3212</name>
</gene>